<dbReference type="PANTHER" id="PTHR47816:SF4">
    <property type="entry name" value="RIBOSOMAL RNA SMALL SUBUNIT METHYLTRANSFERASE C"/>
    <property type="match status" value="1"/>
</dbReference>
<feature type="domain" description="Methyltransferase small N-terminal" evidence="8">
    <location>
        <begin position="5"/>
        <end position="151"/>
    </location>
</feature>
<dbReference type="OrthoDB" id="9816072at2"/>
<dbReference type="GO" id="GO:0003676">
    <property type="term" value="F:nucleic acid binding"/>
    <property type="evidence" value="ECO:0007669"/>
    <property type="project" value="InterPro"/>
</dbReference>
<dbReference type="AlphaFoldDB" id="A0A4P7XF58"/>
<evidence type="ECO:0000259" key="7">
    <source>
        <dbReference type="Pfam" id="PF05175"/>
    </source>
</evidence>
<evidence type="ECO:0000256" key="3">
    <source>
        <dbReference type="ARBA" id="ARBA00022603"/>
    </source>
</evidence>
<comment type="subunit">
    <text evidence="6">Monomer.</text>
</comment>
<evidence type="ECO:0000256" key="5">
    <source>
        <dbReference type="ARBA" id="ARBA00022691"/>
    </source>
</evidence>
<keyword evidence="5 6" id="KW-0949">S-adenosyl-L-methionine</keyword>
<dbReference type="Pfam" id="PF08468">
    <property type="entry name" value="MTS_N"/>
    <property type="match status" value="1"/>
</dbReference>
<keyword evidence="4 6" id="KW-0808">Transferase</keyword>
<evidence type="ECO:0000256" key="2">
    <source>
        <dbReference type="ARBA" id="ARBA00022552"/>
    </source>
</evidence>
<reference evidence="9 10" key="1">
    <citation type="submission" date="2018-07" db="EMBL/GenBank/DDBJ databases">
        <title>Marsedoiliclastica nanhaica gen. nov. sp. nov., a novel marine hydrocarbonoclastic bacterium isolated from an in-situ enriched hydrocarbon-degrading consortium in deep-sea sediment.</title>
        <authorList>
            <person name="Dong C."/>
            <person name="Ma T."/>
            <person name="Liu R."/>
            <person name="Shao Z."/>
        </authorList>
    </citation>
    <scope>NUCLEOTIDE SEQUENCE [LARGE SCALE GENOMIC DNA]</scope>
    <source>
        <strain evidence="10">soil36-7</strain>
    </source>
</reference>
<dbReference type="EC" id="2.1.1.172" evidence="6"/>
<evidence type="ECO:0000313" key="9">
    <source>
        <dbReference type="EMBL" id="QCF25558.1"/>
    </source>
</evidence>
<dbReference type="PANTHER" id="PTHR47816">
    <property type="entry name" value="RIBOSOMAL RNA SMALL SUBUNIT METHYLTRANSFERASE C"/>
    <property type="match status" value="1"/>
</dbReference>
<dbReference type="PROSITE" id="PS00092">
    <property type="entry name" value="N6_MTASE"/>
    <property type="match status" value="1"/>
</dbReference>
<dbReference type="SUPFAM" id="SSF53335">
    <property type="entry name" value="S-adenosyl-L-methionine-dependent methyltransferases"/>
    <property type="match status" value="1"/>
</dbReference>
<dbReference type="InterPro" id="IPR013675">
    <property type="entry name" value="Mtase_sm_N"/>
</dbReference>
<dbReference type="InterPro" id="IPR029063">
    <property type="entry name" value="SAM-dependent_MTases_sf"/>
</dbReference>
<dbReference type="CDD" id="cd02440">
    <property type="entry name" value="AdoMet_MTases"/>
    <property type="match status" value="1"/>
</dbReference>
<dbReference type="EMBL" id="CP031093">
    <property type="protein sequence ID" value="QCF25558.1"/>
    <property type="molecule type" value="Genomic_DNA"/>
</dbReference>
<dbReference type="InterPro" id="IPR002052">
    <property type="entry name" value="DNA_methylase_N6_adenine_CS"/>
</dbReference>
<dbReference type="GO" id="GO:0005737">
    <property type="term" value="C:cytoplasm"/>
    <property type="evidence" value="ECO:0007669"/>
    <property type="project" value="UniProtKB-SubCell"/>
</dbReference>
<evidence type="ECO:0000313" key="10">
    <source>
        <dbReference type="Proteomes" id="UP000298049"/>
    </source>
</evidence>
<comment type="catalytic activity">
    <reaction evidence="6">
        <text>guanosine(1207) in 16S rRNA + S-adenosyl-L-methionine = N(2)-methylguanosine(1207) in 16S rRNA + S-adenosyl-L-homocysteine + H(+)</text>
        <dbReference type="Rhea" id="RHEA:42736"/>
        <dbReference type="Rhea" id="RHEA-COMP:10213"/>
        <dbReference type="Rhea" id="RHEA-COMP:10214"/>
        <dbReference type="ChEBI" id="CHEBI:15378"/>
        <dbReference type="ChEBI" id="CHEBI:57856"/>
        <dbReference type="ChEBI" id="CHEBI:59789"/>
        <dbReference type="ChEBI" id="CHEBI:74269"/>
        <dbReference type="ChEBI" id="CHEBI:74481"/>
        <dbReference type="EC" id="2.1.1.172"/>
    </reaction>
</comment>
<dbReference type="KEGG" id="hmi:soil367_06270"/>
<evidence type="ECO:0000259" key="8">
    <source>
        <dbReference type="Pfam" id="PF08468"/>
    </source>
</evidence>
<evidence type="ECO:0000256" key="1">
    <source>
        <dbReference type="ARBA" id="ARBA00022490"/>
    </source>
</evidence>
<dbReference type="RefSeq" id="WP_136547957.1">
    <property type="nucleotide sequence ID" value="NZ_CP031093.1"/>
</dbReference>
<comment type="subcellular location">
    <subcellularLocation>
        <location evidence="6">Cytoplasm</location>
    </subcellularLocation>
</comment>
<keyword evidence="1 6" id="KW-0963">Cytoplasm</keyword>
<dbReference type="Gene3D" id="3.40.50.150">
    <property type="entry name" value="Vaccinia Virus protein VP39"/>
    <property type="match status" value="2"/>
</dbReference>
<name>A0A4P7XF58_9ALTE</name>
<protein>
    <recommendedName>
        <fullName evidence="6">Ribosomal RNA small subunit methyltransferase C</fullName>
        <ecNumber evidence="6">2.1.1.172</ecNumber>
    </recommendedName>
    <alternativeName>
        <fullName evidence="6">16S rRNA m2G1207 methyltransferase</fullName>
    </alternativeName>
    <alternativeName>
        <fullName evidence="6">rRNA (guanine-N(2)-)-methyltransferase RsmC</fullName>
    </alternativeName>
</protein>
<gene>
    <name evidence="6" type="primary">rsmC</name>
    <name evidence="9" type="ORF">soil367_06270</name>
</gene>
<dbReference type="InterPro" id="IPR046977">
    <property type="entry name" value="RsmC/RlmG"/>
</dbReference>
<proteinExistence type="inferred from homology"/>
<dbReference type="Proteomes" id="UP000298049">
    <property type="component" value="Chromosome"/>
</dbReference>
<comment type="function">
    <text evidence="6">Specifically methylates the guanine in position 1207 of 16S rRNA in the 30S particle.</text>
</comment>
<dbReference type="GO" id="GO:0052914">
    <property type="term" value="F:16S rRNA (guanine(1207)-N(2))-methyltransferase activity"/>
    <property type="evidence" value="ECO:0007669"/>
    <property type="project" value="UniProtKB-EC"/>
</dbReference>
<dbReference type="InterPro" id="IPR007848">
    <property type="entry name" value="Small_mtfrase_dom"/>
</dbReference>
<evidence type="ECO:0000256" key="6">
    <source>
        <dbReference type="HAMAP-Rule" id="MF_01862"/>
    </source>
</evidence>
<dbReference type="Pfam" id="PF05175">
    <property type="entry name" value="MTS"/>
    <property type="match status" value="1"/>
</dbReference>
<accession>A0A4P7XF58</accession>
<dbReference type="HAMAP" id="MF_01862">
    <property type="entry name" value="16SrRNA_methyltr_C"/>
    <property type="match status" value="1"/>
</dbReference>
<keyword evidence="2 6" id="KW-0698">rRNA processing</keyword>
<feature type="domain" description="Methyltransferase small" evidence="7">
    <location>
        <begin position="168"/>
        <end position="333"/>
    </location>
</feature>
<organism evidence="9 10">
    <name type="scientific">Hydrocarboniclastica marina</name>
    <dbReference type="NCBI Taxonomy" id="2259620"/>
    <lineage>
        <taxon>Bacteria</taxon>
        <taxon>Pseudomonadati</taxon>
        <taxon>Pseudomonadota</taxon>
        <taxon>Gammaproteobacteria</taxon>
        <taxon>Alteromonadales</taxon>
        <taxon>Alteromonadaceae</taxon>
        <taxon>Hydrocarboniclastica</taxon>
    </lineage>
</organism>
<comment type="similarity">
    <text evidence="6">Belongs to the methyltransferase superfamily. RsmC family.</text>
</comment>
<dbReference type="InterPro" id="IPR023543">
    <property type="entry name" value="rRNA_ssu_MeTfrase_C"/>
</dbReference>
<evidence type="ECO:0000256" key="4">
    <source>
        <dbReference type="ARBA" id="ARBA00022679"/>
    </source>
</evidence>
<keyword evidence="3 6" id="KW-0489">Methyltransferase</keyword>
<keyword evidence="10" id="KW-1185">Reference proteome</keyword>
<sequence>MEATSELILRHLAEVPSGALMVTPPNDELLSKLPPGRFVTLNYGHWQQLRSRDGWEGQFGLVASDPVDFAIVWMPKARKEFELLMTWTLSQLNPGARLWLVGEKKGGTESSGKALQKTLGCGSKRDSARHCQLWEYVTKTTGKAFSLDDWMYRRSAQVPVGSEQQEIVLVDVPGVFSQGRLDEGTALLLASLDEMPKGPVLDFACGGGVIGTALMARWGALQINFIDIQWQALLATEQTLLANGLIGEVSPSDGLAGLSGKFGTIVSNPPFHSGLKTDLEIVRQFVARVRAHLLPGGVLWLVANAFLPYQQLLEDQFGTVEVASDNRRFRVYRASLQKVR</sequence>